<keyword evidence="8 19" id="KW-0132">Cell division</keyword>
<comment type="function">
    <text evidence="2 19">Cell wall formation.</text>
</comment>
<keyword evidence="16 19" id="KW-0961">Cell wall biogenesis/degradation</keyword>
<dbReference type="Gene3D" id="3.30.465.10">
    <property type="match status" value="1"/>
</dbReference>
<evidence type="ECO:0000256" key="10">
    <source>
        <dbReference type="ARBA" id="ARBA00022827"/>
    </source>
</evidence>
<dbReference type="InterPro" id="IPR016167">
    <property type="entry name" value="FAD-bd_PCMH_sub1"/>
</dbReference>
<evidence type="ECO:0000256" key="19">
    <source>
        <dbReference type="HAMAP-Rule" id="MF_00037"/>
    </source>
</evidence>
<dbReference type="EC" id="1.3.1.98" evidence="5 19"/>
<name>A0A838XI92_9HYPH</name>
<keyword evidence="13 19" id="KW-0573">Peptidoglycan synthesis</keyword>
<evidence type="ECO:0000256" key="13">
    <source>
        <dbReference type="ARBA" id="ARBA00022984"/>
    </source>
</evidence>
<comment type="catalytic activity">
    <reaction evidence="18 19">
        <text>UDP-N-acetyl-alpha-D-muramate + NADP(+) = UDP-N-acetyl-3-O-(1-carboxyvinyl)-alpha-D-glucosamine + NADPH + H(+)</text>
        <dbReference type="Rhea" id="RHEA:12248"/>
        <dbReference type="ChEBI" id="CHEBI:15378"/>
        <dbReference type="ChEBI" id="CHEBI:57783"/>
        <dbReference type="ChEBI" id="CHEBI:58349"/>
        <dbReference type="ChEBI" id="CHEBI:68483"/>
        <dbReference type="ChEBI" id="CHEBI:70757"/>
        <dbReference type="EC" id="1.3.1.98"/>
    </reaction>
</comment>
<reference evidence="21 22" key="1">
    <citation type="submission" date="2020-07" db="EMBL/GenBank/DDBJ databases">
        <authorList>
            <person name="Li M."/>
        </authorList>
    </citation>
    <scope>NUCLEOTIDE SEQUENCE [LARGE SCALE GENOMIC DNA]</scope>
    <source>
        <strain evidence="21 22">DSM 23284</strain>
    </source>
</reference>
<dbReference type="InterPro" id="IPR016169">
    <property type="entry name" value="FAD-bd_PCMH_sub2"/>
</dbReference>
<dbReference type="NCBIfam" id="TIGR00179">
    <property type="entry name" value="murB"/>
    <property type="match status" value="1"/>
</dbReference>
<dbReference type="InterPro" id="IPR006094">
    <property type="entry name" value="Oxid_FAD_bind_N"/>
</dbReference>
<dbReference type="UniPathway" id="UPA00219"/>
<evidence type="ECO:0000256" key="3">
    <source>
        <dbReference type="ARBA" id="ARBA00004496"/>
    </source>
</evidence>
<evidence type="ECO:0000256" key="2">
    <source>
        <dbReference type="ARBA" id="ARBA00003921"/>
    </source>
</evidence>
<evidence type="ECO:0000256" key="18">
    <source>
        <dbReference type="ARBA" id="ARBA00048914"/>
    </source>
</evidence>
<keyword evidence="15 19" id="KW-0131">Cell cycle</keyword>
<feature type="active site" evidence="19">
    <location>
        <position position="300"/>
    </location>
</feature>
<evidence type="ECO:0000256" key="16">
    <source>
        <dbReference type="ARBA" id="ARBA00023316"/>
    </source>
</evidence>
<feature type="active site" evidence="19">
    <location>
        <position position="181"/>
    </location>
</feature>
<evidence type="ECO:0000256" key="5">
    <source>
        <dbReference type="ARBA" id="ARBA00012518"/>
    </source>
</evidence>
<evidence type="ECO:0000313" key="21">
    <source>
        <dbReference type="EMBL" id="MBA4611089.1"/>
    </source>
</evidence>
<dbReference type="InterPro" id="IPR011601">
    <property type="entry name" value="MurB_C"/>
</dbReference>
<proteinExistence type="inferred from homology"/>
<dbReference type="GO" id="GO:0051301">
    <property type="term" value="P:cell division"/>
    <property type="evidence" value="ECO:0007669"/>
    <property type="project" value="UniProtKB-KW"/>
</dbReference>
<keyword evidence="9 19" id="KW-0285">Flavoprotein</keyword>
<evidence type="ECO:0000256" key="14">
    <source>
        <dbReference type="ARBA" id="ARBA00023002"/>
    </source>
</evidence>
<comment type="cofactor">
    <cofactor evidence="1 19">
        <name>FAD</name>
        <dbReference type="ChEBI" id="CHEBI:57692"/>
    </cofactor>
</comment>
<dbReference type="GO" id="GO:0005829">
    <property type="term" value="C:cytosol"/>
    <property type="evidence" value="ECO:0007669"/>
    <property type="project" value="TreeGrafter"/>
</dbReference>
<accession>A0A838XI92</accession>
<dbReference type="GO" id="GO:0071555">
    <property type="term" value="P:cell wall organization"/>
    <property type="evidence" value="ECO:0007669"/>
    <property type="project" value="UniProtKB-KW"/>
</dbReference>
<comment type="subcellular location">
    <subcellularLocation>
        <location evidence="3 19">Cytoplasm</location>
    </subcellularLocation>
</comment>
<keyword evidence="10 19" id="KW-0274">FAD</keyword>
<comment type="pathway">
    <text evidence="4 19">Cell wall biogenesis; peptidoglycan biosynthesis.</text>
</comment>
<feature type="active site" description="Proton donor" evidence="19">
    <location>
        <position position="230"/>
    </location>
</feature>
<sequence>MSFPDLIHDLGLDTAGLRGRLTANQPLSAVTWFRVGGPAQLLFQPADVEDLALFLSRLPREVPVLPIGLGSNLLVRDGGIPGVVIRLGARGFGTITRGEDGVSLHAGAAVPDKKLAEAAAEAGLGGFAFYAGIPGAIGGALRMNAGAHGAETREVVVSVEAVTRDGKVIRIPLEEMGYSYRHSQQPGDLIFTGAVFRGSPRAEAEIREEMAGVAAHREAAQPIREKTGGSTFKNPPGHSAWKLVDAAGCRGLQIGGARMSDMHCNFMINTGTATADDLERLGETVRARVLKHSGISLDWEIKRLGLPGPAGAIAPFLGTEATEEASNG</sequence>
<evidence type="ECO:0000256" key="8">
    <source>
        <dbReference type="ARBA" id="ARBA00022618"/>
    </source>
</evidence>
<dbReference type="Pfam" id="PF02873">
    <property type="entry name" value="MurB_C"/>
    <property type="match status" value="1"/>
</dbReference>
<evidence type="ECO:0000256" key="11">
    <source>
        <dbReference type="ARBA" id="ARBA00022857"/>
    </source>
</evidence>
<evidence type="ECO:0000256" key="7">
    <source>
        <dbReference type="ARBA" id="ARBA00022490"/>
    </source>
</evidence>
<evidence type="ECO:0000256" key="9">
    <source>
        <dbReference type="ARBA" id="ARBA00022630"/>
    </source>
</evidence>
<dbReference type="InterPro" id="IPR016166">
    <property type="entry name" value="FAD-bd_PCMH"/>
</dbReference>
<evidence type="ECO:0000313" key="22">
    <source>
        <dbReference type="Proteomes" id="UP000559404"/>
    </source>
</evidence>
<organism evidence="21 22">
    <name type="scientific">Stappia taiwanensis</name>
    <dbReference type="NCBI Taxonomy" id="992267"/>
    <lineage>
        <taxon>Bacteria</taxon>
        <taxon>Pseudomonadati</taxon>
        <taxon>Pseudomonadota</taxon>
        <taxon>Alphaproteobacteria</taxon>
        <taxon>Hyphomicrobiales</taxon>
        <taxon>Stappiaceae</taxon>
        <taxon>Stappia</taxon>
    </lineage>
</organism>
<dbReference type="SUPFAM" id="SSF56194">
    <property type="entry name" value="Uridine diphospho-N-Acetylenolpyruvylglucosamine reductase, MurB, C-terminal domain"/>
    <property type="match status" value="1"/>
</dbReference>
<dbReference type="SUPFAM" id="SSF56176">
    <property type="entry name" value="FAD-binding/transporter-associated domain-like"/>
    <property type="match status" value="1"/>
</dbReference>
<dbReference type="Gene3D" id="3.30.43.10">
    <property type="entry name" value="Uridine Diphospho-n-acetylenolpyruvylglucosamine Reductase, domain 2"/>
    <property type="match status" value="1"/>
</dbReference>
<keyword evidence="11 19" id="KW-0521">NADP</keyword>
<dbReference type="Pfam" id="PF01565">
    <property type="entry name" value="FAD_binding_4"/>
    <property type="match status" value="1"/>
</dbReference>
<dbReference type="Gene3D" id="3.90.78.10">
    <property type="entry name" value="UDP-N-acetylenolpyruvoylglucosamine reductase, C-terminal domain"/>
    <property type="match status" value="1"/>
</dbReference>
<keyword evidence="12 19" id="KW-0133">Cell shape</keyword>
<dbReference type="HAMAP" id="MF_00037">
    <property type="entry name" value="MurB"/>
    <property type="match status" value="1"/>
</dbReference>
<dbReference type="EMBL" id="JACEON010000004">
    <property type="protein sequence ID" value="MBA4611089.1"/>
    <property type="molecule type" value="Genomic_DNA"/>
</dbReference>
<gene>
    <name evidence="19 21" type="primary">murB</name>
    <name evidence="21" type="ORF">H1W37_05475</name>
</gene>
<dbReference type="NCBIfam" id="NF010480">
    <property type="entry name" value="PRK13905.1"/>
    <property type="match status" value="1"/>
</dbReference>
<dbReference type="InterPro" id="IPR003170">
    <property type="entry name" value="MurB"/>
</dbReference>
<dbReference type="InterPro" id="IPR036318">
    <property type="entry name" value="FAD-bd_PCMH-like_sf"/>
</dbReference>
<dbReference type="GO" id="GO:0009252">
    <property type="term" value="P:peptidoglycan biosynthetic process"/>
    <property type="evidence" value="ECO:0007669"/>
    <property type="project" value="UniProtKB-UniRule"/>
</dbReference>
<dbReference type="PANTHER" id="PTHR21071:SF4">
    <property type="entry name" value="UDP-N-ACETYLENOLPYRUVOYLGLUCOSAMINE REDUCTASE"/>
    <property type="match status" value="1"/>
</dbReference>
<reference evidence="21 22" key="2">
    <citation type="submission" date="2020-08" db="EMBL/GenBank/DDBJ databases">
        <title>Stappia taiwanensis sp. nov., isolated from a coastal thermal spring.</title>
        <authorList>
            <person name="Kampfer P."/>
        </authorList>
    </citation>
    <scope>NUCLEOTIDE SEQUENCE [LARGE SCALE GENOMIC DNA]</scope>
    <source>
        <strain evidence="21 22">DSM 23284</strain>
    </source>
</reference>
<dbReference type="GO" id="GO:0008360">
    <property type="term" value="P:regulation of cell shape"/>
    <property type="evidence" value="ECO:0007669"/>
    <property type="project" value="UniProtKB-KW"/>
</dbReference>
<dbReference type="GO" id="GO:0008762">
    <property type="term" value="F:UDP-N-acetylmuramate dehydrogenase activity"/>
    <property type="evidence" value="ECO:0007669"/>
    <property type="project" value="UniProtKB-UniRule"/>
</dbReference>
<evidence type="ECO:0000256" key="15">
    <source>
        <dbReference type="ARBA" id="ARBA00023306"/>
    </source>
</evidence>
<evidence type="ECO:0000256" key="12">
    <source>
        <dbReference type="ARBA" id="ARBA00022960"/>
    </source>
</evidence>
<evidence type="ECO:0000256" key="17">
    <source>
        <dbReference type="ARBA" id="ARBA00031026"/>
    </source>
</evidence>
<dbReference type="PROSITE" id="PS51387">
    <property type="entry name" value="FAD_PCMH"/>
    <property type="match status" value="1"/>
</dbReference>
<dbReference type="PANTHER" id="PTHR21071">
    <property type="entry name" value="UDP-N-ACETYLENOLPYRUVOYLGLUCOSAMINE REDUCTASE"/>
    <property type="match status" value="1"/>
</dbReference>
<protein>
    <recommendedName>
        <fullName evidence="6 19">UDP-N-acetylenolpyruvoylglucosamine reductase</fullName>
        <ecNumber evidence="5 19">1.3.1.98</ecNumber>
    </recommendedName>
    <alternativeName>
        <fullName evidence="17 19">UDP-N-acetylmuramate dehydrogenase</fullName>
    </alternativeName>
</protein>
<dbReference type="InterPro" id="IPR036635">
    <property type="entry name" value="MurB_C_sf"/>
</dbReference>
<feature type="domain" description="FAD-binding PCMH-type" evidence="20">
    <location>
        <begin position="34"/>
        <end position="201"/>
    </location>
</feature>
<keyword evidence="14 19" id="KW-0560">Oxidoreductase</keyword>
<keyword evidence="22" id="KW-1185">Reference proteome</keyword>
<dbReference type="RefSeq" id="WP_181759294.1">
    <property type="nucleotide sequence ID" value="NZ_BMCR01000002.1"/>
</dbReference>
<comment type="caution">
    <text evidence="21">The sequence shown here is derived from an EMBL/GenBank/DDBJ whole genome shotgun (WGS) entry which is preliminary data.</text>
</comment>
<evidence type="ECO:0000256" key="1">
    <source>
        <dbReference type="ARBA" id="ARBA00001974"/>
    </source>
</evidence>
<dbReference type="Proteomes" id="UP000559404">
    <property type="component" value="Unassembled WGS sequence"/>
</dbReference>
<evidence type="ECO:0000259" key="20">
    <source>
        <dbReference type="PROSITE" id="PS51387"/>
    </source>
</evidence>
<comment type="similarity">
    <text evidence="19">Belongs to the MurB family.</text>
</comment>
<evidence type="ECO:0000256" key="6">
    <source>
        <dbReference type="ARBA" id="ARBA00015188"/>
    </source>
</evidence>
<dbReference type="AlphaFoldDB" id="A0A838XI92"/>
<evidence type="ECO:0000256" key="4">
    <source>
        <dbReference type="ARBA" id="ARBA00004752"/>
    </source>
</evidence>
<keyword evidence="7 19" id="KW-0963">Cytoplasm</keyword>
<dbReference type="GO" id="GO:0071949">
    <property type="term" value="F:FAD binding"/>
    <property type="evidence" value="ECO:0007669"/>
    <property type="project" value="InterPro"/>
</dbReference>